<dbReference type="InterPro" id="IPR005467">
    <property type="entry name" value="His_kinase_dom"/>
</dbReference>
<dbReference type="SMART" id="SM00091">
    <property type="entry name" value="PAS"/>
    <property type="match status" value="2"/>
</dbReference>
<dbReference type="CDD" id="cd17546">
    <property type="entry name" value="REC_hyHK_CKI1_RcsC-like"/>
    <property type="match status" value="1"/>
</dbReference>
<name>A0A8G2BY34_9BACT</name>
<dbReference type="SUPFAM" id="SSF55874">
    <property type="entry name" value="ATPase domain of HSP90 chaperone/DNA topoisomerase II/histidine kinase"/>
    <property type="match status" value="1"/>
</dbReference>
<dbReference type="Gene3D" id="3.30.450.20">
    <property type="entry name" value="PAS domain"/>
    <property type="match status" value="4"/>
</dbReference>
<evidence type="ECO:0000313" key="13">
    <source>
        <dbReference type="Proteomes" id="UP000236725"/>
    </source>
</evidence>
<comment type="catalytic activity">
    <reaction evidence="1">
        <text>ATP + protein L-histidine = ADP + protein N-phospho-L-histidine.</text>
        <dbReference type="EC" id="2.7.13.3"/>
    </reaction>
</comment>
<dbReference type="SMART" id="SM00387">
    <property type="entry name" value="HATPase_c"/>
    <property type="match status" value="1"/>
</dbReference>
<dbReference type="GO" id="GO:0009927">
    <property type="term" value="F:histidine phosphotransfer kinase activity"/>
    <property type="evidence" value="ECO:0007669"/>
    <property type="project" value="TreeGrafter"/>
</dbReference>
<dbReference type="InterPro" id="IPR036890">
    <property type="entry name" value="HATPase_C_sf"/>
</dbReference>
<dbReference type="CDD" id="cd00130">
    <property type="entry name" value="PAS"/>
    <property type="match status" value="2"/>
</dbReference>
<dbReference type="Pfam" id="PF00512">
    <property type="entry name" value="HisKA"/>
    <property type="match status" value="1"/>
</dbReference>
<evidence type="ECO:0000313" key="12">
    <source>
        <dbReference type="EMBL" id="SEG13833.1"/>
    </source>
</evidence>
<feature type="domain" description="PAS" evidence="10">
    <location>
        <begin position="400"/>
        <end position="454"/>
    </location>
</feature>
<dbReference type="SMART" id="SM00448">
    <property type="entry name" value="REC"/>
    <property type="match status" value="1"/>
</dbReference>
<organism evidence="12 13">
    <name type="scientific">Parabacteroides chinchillae</name>
    <dbReference type="NCBI Taxonomy" id="871327"/>
    <lineage>
        <taxon>Bacteria</taxon>
        <taxon>Pseudomonadati</taxon>
        <taxon>Bacteroidota</taxon>
        <taxon>Bacteroidia</taxon>
        <taxon>Bacteroidales</taxon>
        <taxon>Tannerellaceae</taxon>
        <taxon>Parabacteroides</taxon>
    </lineage>
</organism>
<evidence type="ECO:0000256" key="1">
    <source>
        <dbReference type="ARBA" id="ARBA00000085"/>
    </source>
</evidence>
<protein>
    <recommendedName>
        <fullName evidence="2">histidine kinase</fullName>
        <ecNumber evidence="2">2.7.13.3</ecNumber>
    </recommendedName>
</protein>
<dbReference type="InterPro" id="IPR000700">
    <property type="entry name" value="PAS-assoc_C"/>
</dbReference>
<dbReference type="Pfam" id="PF08447">
    <property type="entry name" value="PAS_3"/>
    <property type="match status" value="1"/>
</dbReference>
<evidence type="ECO:0000259" key="9">
    <source>
        <dbReference type="PROSITE" id="PS50110"/>
    </source>
</evidence>
<dbReference type="Pfam" id="PF02518">
    <property type="entry name" value="HATPase_c"/>
    <property type="match status" value="1"/>
</dbReference>
<dbReference type="Pfam" id="PF00072">
    <property type="entry name" value="Response_reg"/>
    <property type="match status" value="1"/>
</dbReference>
<keyword evidence="7" id="KW-0472">Membrane</keyword>
<dbReference type="EMBL" id="FNVS01000016">
    <property type="protein sequence ID" value="SEG13833.1"/>
    <property type="molecule type" value="Genomic_DNA"/>
</dbReference>
<keyword evidence="4" id="KW-0808">Transferase</keyword>
<proteinExistence type="predicted"/>
<dbReference type="PANTHER" id="PTHR43047:SF72">
    <property type="entry name" value="OSMOSENSING HISTIDINE PROTEIN KINASE SLN1"/>
    <property type="match status" value="1"/>
</dbReference>
<dbReference type="GO" id="GO:0005886">
    <property type="term" value="C:plasma membrane"/>
    <property type="evidence" value="ECO:0007669"/>
    <property type="project" value="TreeGrafter"/>
</dbReference>
<dbReference type="Gene3D" id="3.30.565.10">
    <property type="entry name" value="Histidine kinase-like ATPase, C-terminal domain"/>
    <property type="match status" value="1"/>
</dbReference>
<dbReference type="InterPro" id="IPR003594">
    <property type="entry name" value="HATPase_dom"/>
</dbReference>
<keyword evidence="7" id="KW-1133">Transmembrane helix</keyword>
<comment type="caution">
    <text evidence="12">The sequence shown here is derived from an EMBL/GenBank/DDBJ whole genome shotgun (WGS) entry which is preliminary data.</text>
</comment>
<dbReference type="RefSeq" id="WP_103984006.1">
    <property type="nucleotide sequence ID" value="NZ_FNVS01000016.1"/>
</dbReference>
<dbReference type="NCBIfam" id="TIGR00229">
    <property type="entry name" value="sensory_box"/>
    <property type="match status" value="1"/>
</dbReference>
<dbReference type="InterPro" id="IPR035965">
    <property type="entry name" value="PAS-like_dom_sf"/>
</dbReference>
<gene>
    <name evidence="12" type="ORF">SAMN05444001_11658</name>
</gene>
<dbReference type="SMART" id="SM00388">
    <property type="entry name" value="HisKA"/>
    <property type="match status" value="1"/>
</dbReference>
<feature type="domain" description="PAC" evidence="11">
    <location>
        <begin position="848"/>
        <end position="901"/>
    </location>
</feature>
<evidence type="ECO:0000256" key="5">
    <source>
        <dbReference type="ARBA" id="ARBA00022777"/>
    </source>
</evidence>
<sequence>MEIGVIKTLLVLILAFILCPETTLANQNTGKKEKVLLISSYSPLKEGGINIISSFEKTLKDKTDVSISIEYMDSESSPNFKTWAIWMKQLFKAYQEPPSAVVLLGNEAWSVYRKVCIPEWHTIPVILGNVKPIFIDYEKLAQTDSITNITQFPKMETTFDNSQVTGYFYNDFIKENLQLIKKLQPEVRYVAFYYDNRYSLRYFSDYLCSLFDEIDSLDVCFLSGDKLSTTQLIDSISNMDSRHALLSAGWYTDVNHYPHAYTMLHNELSRSKSHVLYQVRDQDFSSLNFLGGYFILGKNLGNDIANLTYDVLTKGIKNSPSFQMTPSLPQYHINYPTLQYYGINPKNLPPNTIFYNEAPSLIKEYPMEVFLFVMVIVLMSILFIVILHFRKRKEEQYKIANQRMMRLLKAMPDMAFIFDSSLKITDIINPQENVLLGLDWQEMIGKSLQDAIAPIEAFKEAASIITKNLIRTKDTKQVFSFDYQVKIDDNIHYGRARTVPFNKDNVIYFCHDVTIHVEAERKVLKLQTFLQSVIDNLPIGLSVKDMSNEFRYLFYNDKACEFYGDTNSSDLLGKNDFEVHDPEAALFRQEDIMTSNSKTPLSFERIITDKETKQPCKWGIITKSRLLNNDGSSYIISVIVDTTEIRKKELELENTRKELSIALDAGSLSAWMYDVKKQWFSSLYKESVTGNGFSLDHCMEFIHPDDVDKYREFIRQLSCGEKEKQRQVFRFMRNGSYNFYETYAMIIRSGKTGEVKRVVGTEKDISEEIRKQKEQEENKFKLEFAFDAAQIIPWEYNISTNIFSSPNPAVFEYTDVSLDKYLTYMNQEDMHLLRDGIKDLISGDIKSMDIQVRVAFPGKEMRWYEIHGLVFERDKEGKVCRIIGVRWDITDLKMTDELIELRNKAEESNRLKSAFLANMSHEIRTPLNAIVGFSNLIIETDDRSEIEEYSHIIEANNELLLQLINDILDLSKIEAGQLEFNYSDVNVSTIFYDLEQIYKYRIKKGVSLETDLPEQSCIIYSEKNRLTQVISNFLSNASKFTTSGSIRMGYSYTADSLRFYVQDTGKGISPENIPFVFNRFAKFDSFVQGTGLGLSICESIIHHLGGEIGVDSELNKGSLFWFTLPCKTKPSRPATTVKDQKAEIKISTKDKVANRQYTLMVAEDNNDNYLSLLHILKKDYQIIRASNGKDAVRLYHETHPDLILMDIKLPLMNGLEATKEIRKHDLNIPIVALTAYTFDNNRKQALNAGCTDFLAKPVNKKQLKELLKALL</sequence>
<dbReference type="CDD" id="cd00082">
    <property type="entry name" value="HisKA"/>
    <property type="match status" value="1"/>
</dbReference>
<accession>A0A8G2BY34</accession>
<evidence type="ECO:0000256" key="6">
    <source>
        <dbReference type="PROSITE-ProRule" id="PRU00169"/>
    </source>
</evidence>
<dbReference type="InterPro" id="IPR004358">
    <property type="entry name" value="Sig_transdc_His_kin-like_C"/>
</dbReference>
<dbReference type="InterPro" id="IPR001789">
    <property type="entry name" value="Sig_transdc_resp-reg_receiver"/>
</dbReference>
<dbReference type="InterPro" id="IPR011006">
    <property type="entry name" value="CheY-like_superfamily"/>
</dbReference>
<keyword evidence="3 6" id="KW-0597">Phosphoprotein</keyword>
<dbReference type="InterPro" id="IPR036097">
    <property type="entry name" value="HisK_dim/P_sf"/>
</dbReference>
<dbReference type="EC" id="2.7.13.3" evidence="2"/>
<dbReference type="Proteomes" id="UP000236725">
    <property type="component" value="Unassembled WGS sequence"/>
</dbReference>
<evidence type="ECO:0000259" key="10">
    <source>
        <dbReference type="PROSITE" id="PS50112"/>
    </source>
</evidence>
<dbReference type="PROSITE" id="PS50110">
    <property type="entry name" value="RESPONSE_REGULATORY"/>
    <property type="match status" value="1"/>
</dbReference>
<dbReference type="SUPFAM" id="SSF55785">
    <property type="entry name" value="PYP-like sensor domain (PAS domain)"/>
    <property type="match status" value="4"/>
</dbReference>
<feature type="domain" description="PAC" evidence="11">
    <location>
        <begin position="722"/>
        <end position="777"/>
    </location>
</feature>
<dbReference type="AlphaFoldDB" id="A0A8G2BY34"/>
<dbReference type="PROSITE" id="PS50109">
    <property type="entry name" value="HIS_KIN"/>
    <property type="match status" value="1"/>
</dbReference>
<feature type="transmembrane region" description="Helical" evidence="7">
    <location>
        <begin position="369"/>
        <end position="389"/>
    </location>
</feature>
<feature type="domain" description="Response regulatory" evidence="9">
    <location>
        <begin position="1158"/>
        <end position="1271"/>
    </location>
</feature>
<dbReference type="InterPro" id="IPR013655">
    <property type="entry name" value="PAS_fold_3"/>
</dbReference>
<dbReference type="Pfam" id="PF13426">
    <property type="entry name" value="PAS_9"/>
    <property type="match status" value="1"/>
</dbReference>
<evidence type="ECO:0000256" key="4">
    <source>
        <dbReference type="ARBA" id="ARBA00022679"/>
    </source>
</evidence>
<evidence type="ECO:0000256" key="7">
    <source>
        <dbReference type="SAM" id="Phobius"/>
    </source>
</evidence>
<dbReference type="Gene3D" id="3.40.50.2300">
    <property type="match status" value="1"/>
</dbReference>
<keyword evidence="13" id="KW-1185">Reference proteome</keyword>
<dbReference type="InterPro" id="IPR000014">
    <property type="entry name" value="PAS"/>
</dbReference>
<dbReference type="Gene3D" id="1.10.287.130">
    <property type="match status" value="1"/>
</dbReference>
<evidence type="ECO:0000259" key="11">
    <source>
        <dbReference type="PROSITE" id="PS50113"/>
    </source>
</evidence>
<feature type="domain" description="Histidine kinase" evidence="8">
    <location>
        <begin position="918"/>
        <end position="1128"/>
    </location>
</feature>
<dbReference type="PROSITE" id="PS50112">
    <property type="entry name" value="PAS"/>
    <property type="match status" value="1"/>
</dbReference>
<feature type="modified residue" description="4-aspartylphosphate" evidence="6">
    <location>
        <position position="1206"/>
    </location>
</feature>
<evidence type="ECO:0000256" key="3">
    <source>
        <dbReference type="ARBA" id="ARBA00022553"/>
    </source>
</evidence>
<dbReference type="GO" id="GO:0000155">
    <property type="term" value="F:phosphorelay sensor kinase activity"/>
    <property type="evidence" value="ECO:0007669"/>
    <property type="project" value="InterPro"/>
</dbReference>
<dbReference type="Pfam" id="PF13188">
    <property type="entry name" value="PAS_8"/>
    <property type="match status" value="1"/>
</dbReference>
<keyword evidence="5" id="KW-0418">Kinase</keyword>
<dbReference type="PROSITE" id="PS50113">
    <property type="entry name" value="PAC"/>
    <property type="match status" value="2"/>
</dbReference>
<dbReference type="SUPFAM" id="SSF52172">
    <property type="entry name" value="CheY-like"/>
    <property type="match status" value="1"/>
</dbReference>
<reference evidence="12 13" key="1">
    <citation type="submission" date="2016-10" db="EMBL/GenBank/DDBJ databases">
        <authorList>
            <person name="Varghese N."/>
            <person name="Submissions S."/>
        </authorList>
    </citation>
    <scope>NUCLEOTIDE SEQUENCE [LARGE SCALE GENOMIC DNA]</scope>
    <source>
        <strain evidence="12 13">DSM 29073</strain>
    </source>
</reference>
<evidence type="ECO:0000259" key="8">
    <source>
        <dbReference type="PROSITE" id="PS50109"/>
    </source>
</evidence>
<dbReference type="PRINTS" id="PR00344">
    <property type="entry name" value="BCTRLSENSOR"/>
</dbReference>
<keyword evidence="7" id="KW-0812">Transmembrane</keyword>
<evidence type="ECO:0000256" key="2">
    <source>
        <dbReference type="ARBA" id="ARBA00012438"/>
    </source>
</evidence>
<dbReference type="PANTHER" id="PTHR43047">
    <property type="entry name" value="TWO-COMPONENT HISTIDINE PROTEIN KINASE"/>
    <property type="match status" value="1"/>
</dbReference>
<dbReference type="InterPro" id="IPR003661">
    <property type="entry name" value="HisK_dim/P_dom"/>
</dbReference>
<dbReference type="SUPFAM" id="SSF47384">
    <property type="entry name" value="Homodimeric domain of signal transducing histidine kinase"/>
    <property type="match status" value="1"/>
</dbReference>